<gene>
    <name evidence="4" type="ORF">G3572_13895</name>
</gene>
<dbReference type="Proteomes" id="UP000481421">
    <property type="component" value="Unassembled WGS sequence"/>
</dbReference>
<dbReference type="Gene3D" id="1.20.120.160">
    <property type="entry name" value="HPT domain"/>
    <property type="match status" value="1"/>
</dbReference>
<evidence type="ECO:0000256" key="2">
    <source>
        <dbReference type="PROSITE-ProRule" id="PRU00110"/>
    </source>
</evidence>
<reference evidence="4 5" key="1">
    <citation type="submission" date="2020-02" db="EMBL/GenBank/DDBJ databases">
        <title>Rhodobacter algicola sp. nov., isolated from microalga culture.</title>
        <authorList>
            <person name="Park C.-Y."/>
        </authorList>
    </citation>
    <scope>NUCLEOTIDE SEQUENCE [LARGE SCALE GENOMIC DNA]</scope>
    <source>
        <strain evidence="4 5">ETT8</strain>
    </source>
</reference>
<feature type="modified residue" description="Phosphohistidine" evidence="2">
    <location>
        <position position="51"/>
    </location>
</feature>
<keyword evidence="5" id="KW-1185">Reference proteome</keyword>
<comment type="caution">
    <text evidence="4">The sequence shown here is derived from an EMBL/GenBank/DDBJ whole genome shotgun (WGS) entry which is preliminary data.</text>
</comment>
<name>A0A6B3RPX8_9RHOB</name>
<dbReference type="InterPro" id="IPR008207">
    <property type="entry name" value="Sig_transdc_His_kin_Hpt_dom"/>
</dbReference>
<sequence>MIDWQRVRDLRQEIGAEVFDQVVPLFLTEADEAVARLRVARTAPELRDALHALKGNALNLGFTDLARQCQTLETRAEAGETDLPLAEIYVTLHRSRALFLVNLPDLSD</sequence>
<dbReference type="InterPro" id="IPR036641">
    <property type="entry name" value="HPT_dom_sf"/>
</dbReference>
<evidence type="ECO:0000259" key="3">
    <source>
        <dbReference type="PROSITE" id="PS50894"/>
    </source>
</evidence>
<feature type="domain" description="HPt" evidence="3">
    <location>
        <begin position="8"/>
        <end position="108"/>
    </location>
</feature>
<keyword evidence="1" id="KW-0902">Two-component regulatory system</keyword>
<accession>A0A6B3RPX8</accession>
<proteinExistence type="predicted"/>
<evidence type="ECO:0000256" key="1">
    <source>
        <dbReference type="ARBA" id="ARBA00023012"/>
    </source>
</evidence>
<protein>
    <recommendedName>
        <fullName evidence="3">HPt domain-containing protein</fullName>
    </recommendedName>
</protein>
<keyword evidence="2" id="KW-0597">Phosphoprotein</keyword>
<dbReference type="EMBL" id="JAAIKE010000004">
    <property type="protein sequence ID" value="NEX47303.1"/>
    <property type="molecule type" value="Genomic_DNA"/>
</dbReference>
<organism evidence="4 5">
    <name type="scientific">Pseudotabrizicola algicola</name>
    <dbReference type="NCBI Taxonomy" id="2709381"/>
    <lineage>
        <taxon>Bacteria</taxon>
        <taxon>Pseudomonadati</taxon>
        <taxon>Pseudomonadota</taxon>
        <taxon>Alphaproteobacteria</taxon>
        <taxon>Rhodobacterales</taxon>
        <taxon>Paracoccaceae</taxon>
        <taxon>Pseudotabrizicola</taxon>
    </lineage>
</organism>
<evidence type="ECO:0000313" key="5">
    <source>
        <dbReference type="Proteomes" id="UP000481421"/>
    </source>
</evidence>
<dbReference type="Pfam" id="PF01627">
    <property type="entry name" value="Hpt"/>
    <property type="match status" value="1"/>
</dbReference>
<dbReference type="GO" id="GO:0000160">
    <property type="term" value="P:phosphorelay signal transduction system"/>
    <property type="evidence" value="ECO:0007669"/>
    <property type="project" value="UniProtKB-KW"/>
</dbReference>
<dbReference type="SUPFAM" id="SSF47226">
    <property type="entry name" value="Histidine-containing phosphotransfer domain, HPT domain"/>
    <property type="match status" value="1"/>
</dbReference>
<dbReference type="GO" id="GO:0004672">
    <property type="term" value="F:protein kinase activity"/>
    <property type="evidence" value="ECO:0007669"/>
    <property type="project" value="UniProtKB-ARBA"/>
</dbReference>
<dbReference type="AlphaFoldDB" id="A0A6B3RPX8"/>
<dbReference type="PROSITE" id="PS50894">
    <property type="entry name" value="HPT"/>
    <property type="match status" value="1"/>
</dbReference>
<evidence type="ECO:0000313" key="4">
    <source>
        <dbReference type="EMBL" id="NEX47303.1"/>
    </source>
</evidence>